<keyword evidence="2" id="KW-1003">Cell membrane</keyword>
<evidence type="ECO:0000256" key="5">
    <source>
        <dbReference type="ARBA" id="ARBA00022967"/>
    </source>
</evidence>
<dbReference type="SMART" id="SM00382">
    <property type="entry name" value="AAA"/>
    <property type="match status" value="1"/>
</dbReference>
<dbReference type="RefSeq" id="WP_186904532.1">
    <property type="nucleotide sequence ID" value="NZ_JACOGD010000007.1"/>
</dbReference>
<dbReference type="Gene3D" id="3.40.50.300">
    <property type="entry name" value="P-loop containing nucleotide triphosphate hydrolases"/>
    <property type="match status" value="1"/>
</dbReference>
<protein>
    <submittedName>
        <fullName evidence="8">ATP-binding cassette domain-containing protein</fullName>
    </submittedName>
</protein>
<keyword evidence="4 8" id="KW-0067">ATP-binding</keyword>
<dbReference type="InterPro" id="IPR003593">
    <property type="entry name" value="AAA+_ATPase"/>
</dbReference>
<dbReference type="InterPro" id="IPR050086">
    <property type="entry name" value="MetN_ABC_transporter-like"/>
</dbReference>
<reference evidence="8 9" key="1">
    <citation type="submission" date="2020-08" db="EMBL/GenBank/DDBJ databases">
        <title>Novel species isolated from subtropical streams in China.</title>
        <authorList>
            <person name="Lu H."/>
        </authorList>
    </citation>
    <scope>NUCLEOTIDE SEQUENCE [LARGE SCALE GENOMIC DNA]</scope>
    <source>
        <strain evidence="8 9">CY22W</strain>
    </source>
</reference>
<keyword evidence="5" id="KW-1278">Translocase</keyword>
<organism evidence="8 9">
    <name type="scientific">Undibacterium curvum</name>
    <dbReference type="NCBI Taxonomy" id="2762294"/>
    <lineage>
        <taxon>Bacteria</taxon>
        <taxon>Pseudomonadati</taxon>
        <taxon>Pseudomonadota</taxon>
        <taxon>Betaproteobacteria</taxon>
        <taxon>Burkholderiales</taxon>
        <taxon>Oxalobacteraceae</taxon>
        <taxon>Undibacterium</taxon>
    </lineage>
</organism>
<proteinExistence type="predicted"/>
<dbReference type="InterPro" id="IPR003439">
    <property type="entry name" value="ABC_transporter-like_ATP-bd"/>
</dbReference>
<comment type="caution">
    <text evidence="8">The sequence shown here is derived from an EMBL/GenBank/DDBJ whole genome shotgun (WGS) entry which is preliminary data.</text>
</comment>
<keyword evidence="1" id="KW-0813">Transport</keyword>
<evidence type="ECO:0000256" key="4">
    <source>
        <dbReference type="ARBA" id="ARBA00022840"/>
    </source>
</evidence>
<keyword evidence="6" id="KW-0472">Membrane</keyword>
<dbReference type="PANTHER" id="PTHR43166:SF6">
    <property type="entry name" value="PHOSPHONATES IMPORT ATP-BINDING PROTEIN PHNC"/>
    <property type="match status" value="1"/>
</dbReference>
<evidence type="ECO:0000256" key="6">
    <source>
        <dbReference type="ARBA" id="ARBA00023136"/>
    </source>
</evidence>
<keyword evidence="3" id="KW-0547">Nucleotide-binding</keyword>
<evidence type="ECO:0000313" key="9">
    <source>
        <dbReference type="Proteomes" id="UP000654304"/>
    </source>
</evidence>
<dbReference type="GO" id="GO:0005524">
    <property type="term" value="F:ATP binding"/>
    <property type="evidence" value="ECO:0007669"/>
    <property type="project" value="UniProtKB-KW"/>
</dbReference>
<evidence type="ECO:0000256" key="3">
    <source>
        <dbReference type="ARBA" id="ARBA00022741"/>
    </source>
</evidence>
<dbReference type="PROSITE" id="PS50893">
    <property type="entry name" value="ABC_TRANSPORTER_2"/>
    <property type="match status" value="1"/>
</dbReference>
<dbReference type="EMBL" id="JACOGD010000007">
    <property type="protein sequence ID" value="MBC3932949.1"/>
    <property type="molecule type" value="Genomic_DNA"/>
</dbReference>
<name>A0ABR7A7Y5_9BURK</name>
<dbReference type="PANTHER" id="PTHR43166">
    <property type="entry name" value="AMINO ACID IMPORT ATP-BINDING PROTEIN"/>
    <property type="match status" value="1"/>
</dbReference>
<evidence type="ECO:0000256" key="1">
    <source>
        <dbReference type="ARBA" id="ARBA00022448"/>
    </source>
</evidence>
<dbReference type="Pfam" id="PF00005">
    <property type="entry name" value="ABC_tran"/>
    <property type="match status" value="1"/>
</dbReference>
<evidence type="ECO:0000256" key="2">
    <source>
        <dbReference type="ARBA" id="ARBA00022475"/>
    </source>
</evidence>
<dbReference type="Proteomes" id="UP000654304">
    <property type="component" value="Unassembled WGS sequence"/>
</dbReference>
<evidence type="ECO:0000259" key="7">
    <source>
        <dbReference type="PROSITE" id="PS50893"/>
    </source>
</evidence>
<sequence>MSVTPVSNAAPATQISLRDLCVRHTGAAASKSDAGQNFALKNISLQIKSGEQIAIIGPSGAGKTTLLHTLACAHQPASGELVWNDSYPWQHTDAERHAMRRQLFLAPQSPPLPARQRVITSVLAGRLPQWSLWQSLRSLFSPSDPVAAYEALAHFHLQDKLYARVDQLSGGERQRCGLARLCLSDARLLLVDEPLSALDPTLAVQTLNSLQQLARQRQATLICSLHQVELARTHFPRVIGLRQGEILFDTDRVTDAMLTGLYRNAGSTSAPAHLATAAAPDTALPDTMRCF</sequence>
<dbReference type="InterPro" id="IPR027417">
    <property type="entry name" value="P-loop_NTPase"/>
</dbReference>
<gene>
    <name evidence="8" type="ORF">H8K43_14825</name>
</gene>
<dbReference type="SUPFAM" id="SSF52540">
    <property type="entry name" value="P-loop containing nucleoside triphosphate hydrolases"/>
    <property type="match status" value="1"/>
</dbReference>
<evidence type="ECO:0000313" key="8">
    <source>
        <dbReference type="EMBL" id="MBC3932949.1"/>
    </source>
</evidence>
<feature type="domain" description="ABC transporter" evidence="7">
    <location>
        <begin position="15"/>
        <end position="268"/>
    </location>
</feature>
<keyword evidence="9" id="KW-1185">Reference proteome</keyword>
<accession>A0ABR7A7Y5</accession>